<protein>
    <submittedName>
        <fullName evidence="2">Uncharacterized protein</fullName>
    </submittedName>
</protein>
<proteinExistence type="predicted"/>
<dbReference type="AlphaFoldDB" id="A0A0F7S7F0"/>
<keyword evidence="3" id="KW-1185">Reference proteome</keyword>
<evidence type="ECO:0000313" key="3">
    <source>
        <dbReference type="Proteomes" id="UP000242770"/>
    </source>
</evidence>
<feature type="region of interest" description="Disordered" evidence="1">
    <location>
        <begin position="1"/>
        <end position="35"/>
    </location>
</feature>
<gene>
    <name evidence="2" type="primary">SSCI50990.1</name>
</gene>
<organism evidence="2 3">
    <name type="scientific">Sporisorium scitamineum</name>
    <dbReference type="NCBI Taxonomy" id="49012"/>
    <lineage>
        <taxon>Eukaryota</taxon>
        <taxon>Fungi</taxon>
        <taxon>Dikarya</taxon>
        <taxon>Basidiomycota</taxon>
        <taxon>Ustilaginomycotina</taxon>
        <taxon>Ustilaginomycetes</taxon>
        <taxon>Ustilaginales</taxon>
        <taxon>Ustilaginaceae</taxon>
        <taxon>Sporisorium</taxon>
    </lineage>
</organism>
<reference evidence="3" key="1">
    <citation type="submission" date="2014-06" db="EMBL/GenBank/DDBJ databases">
        <authorList>
            <person name="Berkman P.J."/>
        </authorList>
    </citation>
    <scope>NUCLEOTIDE SEQUENCE [LARGE SCALE GENOMIC DNA]</scope>
</reference>
<evidence type="ECO:0000256" key="1">
    <source>
        <dbReference type="SAM" id="MobiDB-lite"/>
    </source>
</evidence>
<sequence length="35" mass="3911">MVAQAEARESFGAQFDDSEGDSEWSSGAKHYHRHS</sequence>
<name>A0A0F7S7F0_9BASI</name>
<accession>A0A0F7S7F0</accession>
<dbReference type="EMBL" id="CCFA01003022">
    <property type="protein sequence ID" value="CDW98256.1"/>
    <property type="molecule type" value="Genomic_DNA"/>
</dbReference>
<evidence type="ECO:0000313" key="2">
    <source>
        <dbReference type="EMBL" id="CDW98256.1"/>
    </source>
</evidence>
<dbReference type="Proteomes" id="UP000242770">
    <property type="component" value="Unassembled WGS sequence"/>
</dbReference>